<comment type="similarity">
    <text evidence="1">Belongs to the sigma-70 factor family. ECF subfamily.</text>
</comment>
<evidence type="ECO:0000313" key="8">
    <source>
        <dbReference type="EMBL" id="ANY76295.1"/>
    </source>
</evidence>
<evidence type="ECO:0000256" key="3">
    <source>
        <dbReference type="ARBA" id="ARBA00023082"/>
    </source>
</evidence>
<dbReference type="GeneID" id="95407813"/>
<dbReference type="InterPro" id="IPR039425">
    <property type="entry name" value="RNA_pol_sigma-70-like"/>
</dbReference>
<keyword evidence="4" id="KW-0238">DNA-binding</keyword>
<dbReference type="Pfam" id="PF08281">
    <property type="entry name" value="Sigma70_r4_2"/>
    <property type="match status" value="1"/>
</dbReference>
<dbReference type="InterPro" id="IPR013324">
    <property type="entry name" value="RNA_pol_sigma_r3/r4-like"/>
</dbReference>
<feature type="domain" description="RNA polymerase sigma-70 region 2" evidence="6">
    <location>
        <begin position="21"/>
        <end position="92"/>
    </location>
</feature>
<accession>A0A1B2E8J2</accession>
<dbReference type="GO" id="GO:0016987">
    <property type="term" value="F:sigma factor activity"/>
    <property type="evidence" value="ECO:0007669"/>
    <property type="project" value="UniProtKB-KW"/>
</dbReference>
<evidence type="ECO:0000256" key="2">
    <source>
        <dbReference type="ARBA" id="ARBA00023015"/>
    </source>
</evidence>
<feature type="domain" description="RNA polymerase sigma factor 70 region 4 type 2" evidence="7">
    <location>
        <begin position="120"/>
        <end position="171"/>
    </location>
</feature>
<name>A0A1B2E8J2_9BACL</name>
<dbReference type="AlphaFoldDB" id="A0A1B2E8J2"/>
<dbReference type="InterPro" id="IPR013249">
    <property type="entry name" value="RNA_pol_sigma70_r4_t2"/>
</dbReference>
<keyword evidence="5" id="KW-0804">Transcription</keyword>
<evidence type="ECO:0000259" key="7">
    <source>
        <dbReference type="Pfam" id="PF08281"/>
    </source>
</evidence>
<dbReference type="InterPro" id="IPR007627">
    <property type="entry name" value="RNA_pol_sigma70_r2"/>
</dbReference>
<keyword evidence="3" id="KW-0731">Sigma factor</keyword>
<dbReference type="InterPro" id="IPR013325">
    <property type="entry name" value="RNA_pol_sigma_r2"/>
</dbReference>
<organism evidence="8">
    <name type="scientific">Paenibacillus ihbetae</name>
    <dbReference type="NCBI Taxonomy" id="1870820"/>
    <lineage>
        <taxon>Bacteria</taxon>
        <taxon>Bacillati</taxon>
        <taxon>Bacillota</taxon>
        <taxon>Bacilli</taxon>
        <taxon>Bacillales</taxon>
        <taxon>Paenibacillaceae</taxon>
        <taxon>Paenibacillus</taxon>
    </lineage>
</organism>
<reference evidence="8" key="1">
    <citation type="submission" date="2016-08" db="EMBL/GenBank/DDBJ databases">
        <title>Complete Genome Seqeunce of Paenibacillus sp. nov. IHBB 9852 from high altitute lake of Indian trans-Himalayas.</title>
        <authorList>
            <person name="Kiran S."/>
            <person name="Swarnkar M.K."/>
            <person name="Rana A."/>
            <person name="Tewari R."/>
            <person name="Gulati A."/>
        </authorList>
    </citation>
    <scope>NUCLEOTIDE SEQUENCE [LARGE SCALE GENOMIC DNA]</scope>
    <source>
        <strain evidence="8">IHBB 9852</strain>
    </source>
</reference>
<evidence type="ECO:0000256" key="5">
    <source>
        <dbReference type="ARBA" id="ARBA00023163"/>
    </source>
</evidence>
<evidence type="ECO:0000313" key="10">
    <source>
        <dbReference type="Proteomes" id="UP000189059"/>
    </source>
</evidence>
<dbReference type="GO" id="GO:0003677">
    <property type="term" value="F:DNA binding"/>
    <property type="evidence" value="ECO:0007669"/>
    <property type="project" value="UniProtKB-KW"/>
</dbReference>
<dbReference type="PANTHER" id="PTHR43133:SF8">
    <property type="entry name" value="RNA POLYMERASE SIGMA FACTOR HI_1459-RELATED"/>
    <property type="match status" value="1"/>
</dbReference>
<dbReference type="GO" id="GO:0006352">
    <property type="term" value="P:DNA-templated transcription initiation"/>
    <property type="evidence" value="ECO:0007669"/>
    <property type="project" value="InterPro"/>
</dbReference>
<evidence type="ECO:0000256" key="1">
    <source>
        <dbReference type="ARBA" id="ARBA00010641"/>
    </source>
</evidence>
<gene>
    <name evidence="9" type="ORF">BBD40_06615</name>
    <name evidence="8" type="ORF">BBD41_29050</name>
</gene>
<evidence type="ECO:0000313" key="9">
    <source>
        <dbReference type="EMBL" id="OOC61562.1"/>
    </source>
</evidence>
<dbReference type="Gene3D" id="1.10.1740.10">
    <property type="match status" value="1"/>
</dbReference>
<dbReference type="InterPro" id="IPR014284">
    <property type="entry name" value="RNA_pol_sigma-70_dom"/>
</dbReference>
<dbReference type="EMBL" id="MRVI01000001">
    <property type="protein sequence ID" value="OOC61562.1"/>
    <property type="molecule type" value="Genomic_DNA"/>
</dbReference>
<dbReference type="OrthoDB" id="2678696at2"/>
<dbReference type="RefSeq" id="WP_007131486.1">
    <property type="nucleotide sequence ID" value="NZ_CP016809.1"/>
</dbReference>
<dbReference type="SUPFAM" id="SSF88659">
    <property type="entry name" value="Sigma3 and sigma4 domains of RNA polymerase sigma factors"/>
    <property type="match status" value="1"/>
</dbReference>
<evidence type="ECO:0000259" key="6">
    <source>
        <dbReference type="Pfam" id="PF04542"/>
    </source>
</evidence>
<dbReference type="Gene3D" id="1.10.10.10">
    <property type="entry name" value="Winged helix-like DNA-binding domain superfamily/Winged helix DNA-binding domain"/>
    <property type="match status" value="1"/>
</dbReference>
<reference evidence="9 10" key="2">
    <citation type="submission" date="2016-12" db="EMBL/GenBank/DDBJ databases">
        <title>Genome sequencing and description of Paenibacillus sp. nov. from high altitude lake in the Indian Trans- Himalayas.</title>
        <authorList>
            <person name="Kiran S."/>
            <person name="Swarnkar M.K."/>
            <person name="Rana A."/>
            <person name="Tewari R."/>
            <person name="Gulati A."/>
        </authorList>
    </citation>
    <scope>NUCLEOTIDE SEQUENCE [LARGE SCALE GENOMIC DNA]</scope>
    <source>
        <strain evidence="9 10">IHBB 9951</strain>
    </source>
</reference>
<dbReference type="Pfam" id="PF04542">
    <property type="entry name" value="Sigma70_r2"/>
    <property type="match status" value="1"/>
</dbReference>
<dbReference type="InterPro" id="IPR036388">
    <property type="entry name" value="WH-like_DNA-bd_sf"/>
</dbReference>
<dbReference type="SUPFAM" id="SSF88946">
    <property type="entry name" value="Sigma2 domain of RNA polymerase sigma factors"/>
    <property type="match status" value="1"/>
</dbReference>
<dbReference type="Proteomes" id="UP000189059">
    <property type="component" value="Unassembled WGS sequence"/>
</dbReference>
<sequence>MEDRTLLYGIARKDPKCFETLVDRYSRYIAAVVAKVAGGRFNSYDVEEITGDVLVKLWTDGPKIMLRGDSLKPYLAIAARNHTLNVLRKRQRVIESELEDDAVSCPSAEALAILRQEKEAISGMVQDMGEPDREIFIRRYFYLEKVRDIASRLNMQEKAVTARIRRAKDKLRIHYETENP</sequence>
<dbReference type="KEGG" id="pib:BBD41_29050"/>
<protein>
    <submittedName>
        <fullName evidence="8">RNA polymerase subunit sigma-24</fullName>
    </submittedName>
</protein>
<keyword evidence="10" id="KW-1185">Reference proteome</keyword>
<dbReference type="PANTHER" id="PTHR43133">
    <property type="entry name" value="RNA POLYMERASE ECF-TYPE SIGMA FACTO"/>
    <property type="match status" value="1"/>
</dbReference>
<dbReference type="NCBIfam" id="TIGR02937">
    <property type="entry name" value="sigma70-ECF"/>
    <property type="match status" value="1"/>
</dbReference>
<proteinExistence type="inferred from homology"/>
<evidence type="ECO:0000256" key="4">
    <source>
        <dbReference type="ARBA" id="ARBA00023125"/>
    </source>
</evidence>
<keyword evidence="2" id="KW-0805">Transcription regulation</keyword>
<dbReference type="EMBL" id="CP016809">
    <property type="protein sequence ID" value="ANY76295.1"/>
    <property type="molecule type" value="Genomic_DNA"/>
</dbReference>